<gene>
    <name evidence="2" type="ORF">BJP43_10595</name>
</gene>
<organism evidence="2 3">
    <name type="scientific">Candidatus Williamhamiltonella defendens</name>
    <dbReference type="NCBI Taxonomy" id="138072"/>
    <lineage>
        <taxon>Bacteria</taxon>
        <taxon>Pseudomonadati</taxon>
        <taxon>Pseudomonadota</taxon>
        <taxon>Gammaproteobacteria</taxon>
        <taxon>Enterobacterales</taxon>
        <taxon>Enterobacteriaceae</taxon>
        <taxon>aphid secondary symbionts</taxon>
        <taxon>Candidatus Williamhamiltonella</taxon>
    </lineage>
</organism>
<reference evidence="3" key="1">
    <citation type="submission" date="2016-10" db="EMBL/GenBank/DDBJ databases">
        <authorList>
            <person name="Chevignon G."/>
        </authorList>
    </citation>
    <scope>NUCLEOTIDE SEQUENCE [LARGE SCALE GENOMIC DNA]</scope>
    <source>
        <strain evidence="3">ZA17</strain>
        <plasmid evidence="3">phdza17.1</plasmid>
    </source>
</reference>
<sequence length="144" mass="16511">MLLALSSLQHEENNQKAISGGFHEAVCSWFVYWLVQSNLKMAMGHKGESACIVVELGPVFRSRVFQNSIVNSPICSTRRVVIDYALWFYWVFILFDFLATWGLLNNGVQIINLHRFNPKPVQADKKLRSQRDKFKGKTNGICMT</sequence>
<dbReference type="AlphaFoldDB" id="A0A2D3TG90"/>
<proteinExistence type="predicted"/>
<dbReference type="EMBL" id="CP017614">
    <property type="protein sequence ID" value="ATW34826.1"/>
    <property type="molecule type" value="Genomic_DNA"/>
</dbReference>
<reference evidence="3" key="2">
    <citation type="submission" date="2017-11" db="EMBL/GenBank/DDBJ databases">
        <title>PacBio sequencing of new strain of the secondary endosymbiont Candidatus Hamiltonella defensa.</title>
        <authorList>
            <person name="Strand M.R."/>
            <person name="Oliver K."/>
        </authorList>
    </citation>
    <scope>NUCLEOTIDE SEQUENCE [LARGE SCALE GENOMIC DNA]</scope>
    <source>
        <strain evidence="3">ZA17</strain>
        <plasmid evidence="3">phdza17.1</plasmid>
    </source>
</reference>
<name>A0A2D3TG90_9ENTR</name>
<geneLocation type="plasmid" evidence="3">
    <name>phdza17.1</name>
</geneLocation>
<evidence type="ECO:0000313" key="3">
    <source>
        <dbReference type="Proteomes" id="UP000229055"/>
    </source>
</evidence>
<evidence type="ECO:0000256" key="1">
    <source>
        <dbReference type="SAM" id="Phobius"/>
    </source>
</evidence>
<keyword evidence="1" id="KW-1133">Transmembrane helix</keyword>
<dbReference type="Proteomes" id="UP000229055">
    <property type="component" value="Plasmid pHDZA17.1"/>
</dbReference>
<evidence type="ECO:0000313" key="2">
    <source>
        <dbReference type="EMBL" id="ATW34826.1"/>
    </source>
</evidence>
<keyword evidence="2" id="KW-0614">Plasmid</keyword>
<feature type="transmembrane region" description="Helical" evidence="1">
    <location>
        <begin position="86"/>
        <end position="104"/>
    </location>
</feature>
<keyword evidence="1" id="KW-0812">Transmembrane</keyword>
<protein>
    <submittedName>
        <fullName evidence="2">Uncharacterized protein</fullName>
    </submittedName>
</protein>
<keyword evidence="1" id="KW-0472">Membrane</keyword>
<accession>A0A2D3TG90</accession>